<dbReference type="InParanoid" id="A0A1V8SRZ5"/>
<evidence type="ECO:0000313" key="7">
    <source>
        <dbReference type="EMBL" id="OQO01926.1"/>
    </source>
</evidence>
<dbReference type="InterPro" id="IPR013752">
    <property type="entry name" value="KPA_reductase"/>
</dbReference>
<dbReference type="GO" id="GO:0005737">
    <property type="term" value="C:cytoplasm"/>
    <property type="evidence" value="ECO:0007669"/>
    <property type="project" value="TreeGrafter"/>
</dbReference>
<sequence>MTPRILLHGSGAIGTIYIYLLQKAGCSVTAVCRSNYEKVKNDGFAIDSDIYGKGIKISPKVVRSPEEAYASGPFDYVIVCTKAFPGVTPQIIAPAISEATTIVLIQNGIGIEDEYATSFPNNPLLSCVVYLPTTQVSTGHIVMGATEILQIGTYPAISASDSPAYQSAERLVKALTSAGSNTTLHPDIQEKRWQKLLINASWNPICALTLSRDVAYLASSPEAENVVTAVMAEVVSVARAKGYNNITVQMTKDQLARALERVGSKGIEPSMLVDVLKGRRMEVEVILGNCVREAKALGIDVPRLETLYVLGKALDEAVALRQPGKSLAGDETAASKDTA</sequence>
<keyword evidence="3 4" id="KW-0560">Oxidoreductase</keyword>
<dbReference type="EC" id="1.1.1.169" evidence="4"/>
<comment type="function">
    <text evidence="4">Catalyzes the NADPH-dependent reduction of ketopantoate into pantoic acid.</text>
</comment>
<dbReference type="GO" id="GO:0008677">
    <property type="term" value="F:2-dehydropantoate 2-reductase activity"/>
    <property type="evidence" value="ECO:0007669"/>
    <property type="project" value="UniProtKB-EC"/>
</dbReference>
<dbReference type="InterPro" id="IPR003710">
    <property type="entry name" value="ApbA"/>
</dbReference>
<feature type="domain" description="Ketopantoate reductase C-terminal" evidence="6">
    <location>
        <begin position="187"/>
        <end position="313"/>
    </location>
</feature>
<evidence type="ECO:0000256" key="4">
    <source>
        <dbReference type="RuleBase" id="RU362068"/>
    </source>
</evidence>
<dbReference type="SUPFAM" id="SSF48179">
    <property type="entry name" value="6-phosphogluconate dehydrogenase C-terminal domain-like"/>
    <property type="match status" value="1"/>
</dbReference>
<dbReference type="Proteomes" id="UP000192596">
    <property type="component" value="Unassembled WGS sequence"/>
</dbReference>
<dbReference type="EMBL" id="NAJO01000029">
    <property type="protein sequence ID" value="OQO01926.1"/>
    <property type="molecule type" value="Genomic_DNA"/>
</dbReference>
<dbReference type="InterPro" id="IPR008927">
    <property type="entry name" value="6-PGluconate_DH-like_C_sf"/>
</dbReference>
<dbReference type="OrthoDB" id="3609at2759"/>
<keyword evidence="8" id="KW-1185">Reference proteome</keyword>
<comment type="catalytic activity">
    <reaction evidence="4">
        <text>(R)-pantoate + NADP(+) = 2-dehydropantoate + NADPH + H(+)</text>
        <dbReference type="Rhea" id="RHEA:16233"/>
        <dbReference type="ChEBI" id="CHEBI:11561"/>
        <dbReference type="ChEBI" id="CHEBI:15378"/>
        <dbReference type="ChEBI" id="CHEBI:15980"/>
        <dbReference type="ChEBI" id="CHEBI:57783"/>
        <dbReference type="ChEBI" id="CHEBI:58349"/>
        <dbReference type="EC" id="1.1.1.169"/>
    </reaction>
</comment>
<accession>A0A1V8SRZ5</accession>
<evidence type="ECO:0000259" key="5">
    <source>
        <dbReference type="Pfam" id="PF02558"/>
    </source>
</evidence>
<dbReference type="Pfam" id="PF08546">
    <property type="entry name" value="ApbA_C"/>
    <property type="match status" value="1"/>
</dbReference>
<reference evidence="8" key="1">
    <citation type="submission" date="2017-03" db="EMBL/GenBank/DDBJ databases">
        <title>Genomes of endolithic fungi from Antarctica.</title>
        <authorList>
            <person name="Coleine C."/>
            <person name="Masonjones S."/>
            <person name="Stajich J.E."/>
        </authorList>
    </citation>
    <scope>NUCLEOTIDE SEQUENCE [LARGE SCALE GENOMIC DNA]</scope>
    <source>
        <strain evidence="8">CCFEE 5527</strain>
    </source>
</reference>
<evidence type="ECO:0000256" key="1">
    <source>
        <dbReference type="ARBA" id="ARBA00007870"/>
    </source>
</evidence>
<name>A0A1V8SRZ5_9PEZI</name>
<comment type="similarity">
    <text evidence="1 4">Belongs to the ketopantoate reductase family.</text>
</comment>
<evidence type="ECO:0000256" key="3">
    <source>
        <dbReference type="ARBA" id="ARBA00023002"/>
    </source>
</evidence>
<dbReference type="PANTHER" id="PTHR21708">
    <property type="entry name" value="PROBABLE 2-DEHYDROPANTOATE 2-REDUCTASE"/>
    <property type="match status" value="1"/>
</dbReference>
<feature type="domain" description="Ketopantoate reductase N-terminal" evidence="5">
    <location>
        <begin position="5"/>
        <end position="154"/>
    </location>
</feature>
<dbReference type="Pfam" id="PF02558">
    <property type="entry name" value="ApbA"/>
    <property type="match status" value="1"/>
</dbReference>
<evidence type="ECO:0000256" key="2">
    <source>
        <dbReference type="ARBA" id="ARBA00022857"/>
    </source>
</evidence>
<dbReference type="NCBIfam" id="TIGR00745">
    <property type="entry name" value="apbA_panE"/>
    <property type="match status" value="1"/>
</dbReference>
<keyword evidence="2 4" id="KW-0521">NADP</keyword>
<evidence type="ECO:0000259" key="6">
    <source>
        <dbReference type="Pfam" id="PF08546"/>
    </source>
</evidence>
<proteinExistence type="inferred from homology"/>
<dbReference type="STRING" id="1507870.A0A1V8SRZ5"/>
<dbReference type="InterPro" id="IPR036291">
    <property type="entry name" value="NAD(P)-bd_dom_sf"/>
</dbReference>
<organism evidence="7 8">
    <name type="scientific">Cryoendolithus antarcticus</name>
    <dbReference type="NCBI Taxonomy" id="1507870"/>
    <lineage>
        <taxon>Eukaryota</taxon>
        <taxon>Fungi</taxon>
        <taxon>Dikarya</taxon>
        <taxon>Ascomycota</taxon>
        <taxon>Pezizomycotina</taxon>
        <taxon>Dothideomycetes</taxon>
        <taxon>Dothideomycetidae</taxon>
        <taxon>Cladosporiales</taxon>
        <taxon>Cladosporiaceae</taxon>
        <taxon>Cryoendolithus</taxon>
    </lineage>
</organism>
<dbReference type="AlphaFoldDB" id="A0A1V8SRZ5"/>
<dbReference type="SUPFAM" id="SSF51735">
    <property type="entry name" value="NAD(P)-binding Rossmann-fold domains"/>
    <property type="match status" value="1"/>
</dbReference>
<dbReference type="GO" id="GO:0015940">
    <property type="term" value="P:pantothenate biosynthetic process"/>
    <property type="evidence" value="ECO:0007669"/>
    <property type="project" value="InterPro"/>
</dbReference>
<dbReference type="Gene3D" id="3.40.50.720">
    <property type="entry name" value="NAD(P)-binding Rossmann-like Domain"/>
    <property type="match status" value="1"/>
</dbReference>
<dbReference type="Gene3D" id="1.10.1040.10">
    <property type="entry name" value="N-(1-d-carboxylethyl)-l-norvaline Dehydrogenase, domain 2"/>
    <property type="match status" value="1"/>
</dbReference>
<dbReference type="InterPro" id="IPR051402">
    <property type="entry name" value="KPR-Related"/>
</dbReference>
<evidence type="ECO:0000313" key="8">
    <source>
        <dbReference type="Proteomes" id="UP000192596"/>
    </source>
</evidence>
<dbReference type="InterPro" id="IPR013328">
    <property type="entry name" value="6PGD_dom2"/>
</dbReference>
<dbReference type="PANTHER" id="PTHR21708:SF30">
    <property type="entry name" value="2-DEHYDROPANTOATE 2-REDUCTASE-RELATED"/>
    <property type="match status" value="1"/>
</dbReference>
<gene>
    <name evidence="7" type="ORF">B0A48_12399</name>
</gene>
<dbReference type="InterPro" id="IPR013332">
    <property type="entry name" value="KPR_N"/>
</dbReference>
<comment type="caution">
    <text evidence="7">The sequence shown here is derived from an EMBL/GenBank/DDBJ whole genome shotgun (WGS) entry which is preliminary data.</text>
</comment>
<protein>
    <recommendedName>
        <fullName evidence="4">2-dehydropantoate 2-reductase</fullName>
        <ecNumber evidence="4">1.1.1.169</ecNumber>
    </recommendedName>
    <alternativeName>
        <fullName evidence="4">Ketopantoate reductase</fullName>
    </alternativeName>
</protein>
<dbReference type="FunFam" id="1.10.1040.10:FF:000017">
    <property type="entry name" value="2-dehydropantoate 2-reductase"/>
    <property type="match status" value="1"/>
</dbReference>